<protein>
    <submittedName>
        <fullName evidence="2">SagB-type dehydrogenase domain-containing protein</fullName>
    </submittedName>
</protein>
<dbReference type="NCBIfam" id="TIGR03605">
    <property type="entry name" value="antibiot_sagB"/>
    <property type="match status" value="1"/>
</dbReference>
<dbReference type="OrthoDB" id="9801593at2"/>
<evidence type="ECO:0000313" key="2">
    <source>
        <dbReference type="EMBL" id="SFA69736.1"/>
    </source>
</evidence>
<proteinExistence type="predicted"/>
<dbReference type="PANTHER" id="PTHR43745">
    <property type="entry name" value="NITROREDUCTASE MJ1384-RELATED"/>
    <property type="match status" value="1"/>
</dbReference>
<dbReference type="GO" id="GO:0016491">
    <property type="term" value="F:oxidoreductase activity"/>
    <property type="evidence" value="ECO:0007669"/>
    <property type="project" value="InterPro"/>
</dbReference>
<evidence type="ECO:0000313" key="3">
    <source>
        <dbReference type="Proteomes" id="UP000198619"/>
    </source>
</evidence>
<dbReference type="STRING" id="84698.SAMN04488528_100160"/>
<feature type="domain" description="Nitroreductase" evidence="1">
    <location>
        <begin position="117"/>
        <end position="306"/>
    </location>
</feature>
<dbReference type="EMBL" id="FOKI01000001">
    <property type="protein sequence ID" value="SFA69736.1"/>
    <property type="molecule type" value="Genomic_DNA"/>
</dbReference>
<dbReference type="CDD" id="cd02142">
    <property type="entry name" value="McbC_SagB-like_oxidoreductase"/>
    <property type="match status" value="1"/>
</dbReference>
<gene>
    <name evidence="2" type="ORF">SAMN04488528_100160</name>
</gene>
<keyword evidence="3" id="KW-1185">Reference proteome</keyword>
<dbReference type="RefSeq" id="WP_090037528.1">
    <property type="nucleotide sequence ID" value="NZ_FOKI01000001.1"/>
</dbReference>
<dbReference type="AlphaFoldDB" id="A0A1I0V2F8"/>
<sequence length="311" mass="35116">MDTTTSESIRIKKIPQIYHFNTQYIGLSQYCDSVVVKMHSNTINGGIFSKNRFSSEEYLLNFSMNNKYVGNRMTAGEFYQSGGLLTLSEKSLGEDLENSIKLPKPKKIRVNLSDAIINRRSVRCYKDEKMSLQNLSNLLFYTQGVSAIDKVKLDYYEDELKLTLRNTSSGGGLYPVTLYFSARNIDKIEDGIYEYYPESHSIKLVAKRETMSDVNSYADFAMIDVSNVNLIFFYVYNLLVNSRKYGNIGAAFGFLEAGQLSQNIQLVSSSLGYGVCDIGGYVKHIVEKDLNIDGLNKHLIHMTIVGTEGEK</sequence>
<evidence type="ECO:0000259" key="1">
    <source>
        <dbReference type="Pfam" id="PF00881"/>
    </source>
</evidence>
<dbReference type="Pfam" id="PF00881">
    <property type="entry name" value="Nitroreductase"/>
    <property type="match status" value="1"/>
</dbReference>
<accession>A0A1I0V2F8</accession>
<dbReference type="InterPro" id="IPR029479">
    <property type="entry name" value="Nitroreductase"/>
</dbReference>
<dbReference type="InterPro" id="IPR052544">
    <property type="entry name" value="Bacteriocin_Proc_Enz"/>
</dbReference>
<dbReference type="InterPro" id="IPR020051">
    <property type="entry name" value="SagB-type_dehydrogenase"/>
</dbReference>
<dbReference type="InterPro" id="IPR000415">
    <property type="entry name" value="Nitroreductase-like"/>
</dbReference>
<dbReference type="Gene3D" id="3.40.109.10">
    <property type="entry name" value="NADH Oxidase"/>
    <property type="match status" value="1"/>
</dbReference>
<dbReference type="PANTHER" id="PTHR43745:SF2">
    <property type="entry name" value="NITROREDUCTASE MJ1384-RELATED"/>
    <property type="match status" value="1"/>
</dbReference>
<organism evidence="2 3">
    <name type="scientific">Clostridium frigidicarnis</name>
    <dbReference type="NCBI Taxonomy" id="84698"/>
    <lineage>
        <taxon>Bacteria</taxon>
        <taxon>Bacillati</taxon>
        <taxon>Bacillota</taxon>
        <taxon>Clostridia</taxon>
        <taxon>Eubacteriales</taxon>
        <taxon>Clostridiaceae</taxon>
        <taxon>Clostridium</taxon>
    </lineage>
</organism>
<reference evidence="2 3" key="1">
    <citation type="submission" date="2016-10" db="EMBL/GenBank/DDBJ databases">
        <authorList>
            <person name="de Groot N.N."/>
        </authorList>
    </citation>
    <scope>NUCLEOTIDE SEQUENCE [LARGE SCALE GENOMIC DNA]</scope>
    <source>
        <strain evidence="2 3">DSM 12271</strain>
    </source>
</reference>
<name>A0A1I0V2F8_9CLOT</name>
<dbReference type="SUPFAM" id="SSF55469">
    <property type="entry name" value="FMN-dependent nitroreductase-like"/>
    <property type="match status" value="1"/>
</dbReference>
<dbReference type="Proteomes" id="UP000198619">
    <property type="component" value="Unassembled WGS sequence"/>
</dbReference>